<feature type="signal peptide" evidence="1">
    <location>
        <begin position="1"/>
        <end position="19"/>
    </location>
</feature>
<dbReference type="Pfam" id="PF14534">
    <property type="entry name" value="DUF4440"/>
    <property type="match status" value="1"/>
</dbReference>
<keyword evidence="1" id="KW-0732">Signal</keyword>
<dbReference type="InterPro" id="IPR027843">
    <property type="entry name" value="DUF4440"/>
</dbReference>
<dbReference type="Gene3D" id="3.10.450.50">
    <property type="match status" value="1"/>
</dbReference>
<reference evidence="3" key="1">
    <citation type="journal article" date="2020" name="mSystems">
        <title>Genome- and Community-Level Interaction Insights into Carbon Utilization and Element Cycling Functions of Hydrothermarchaeota in Hydrothermal Sediment.</title>
        <authorList>
            <person name="Zhou Z."/>
            <person name="Liu Y."/>
            <person name="Xu W."/>
            <person name="Pan J."/>
            <person name="Luo Z.H."/>
            <person name="Li M."/>
        </authorList>
    </citation>
    <scope>NUCLEOTIDE SEQUENCE [LARGE SCALE GENOMIC DNA]</scope>
    <source>
        <strain evidence="3">SpSt-500</strain>
    </source>
</reference>
<dbReference type="AlphaFoldDB" id="A0A832D0J2"/>
<comment type="caution">
    <text evidence="3">The sequence shown here is derived from an EMBL/GenBank/DDBJ whole genome shotgun (WGS) entry which is preliminary data.</text>
</comment>
<dbReference type="SUPFAM" id="SSF54427">
    <property type="entry name" value="NTF2-like"/>
    <property type="match status" value="1"/>
</dbReference>
<accession>A0A832D0J2</accession>
<feature type="domain" description="DUF4440" evidence="2">
    <location>
        <begin position="29"/>
        <end position="140"/>
    </location>
</feature>
<feature type="chain" id="PRO_5032640608" evidence="1">
    <location>
        <begin position="20"/>
        <end position="164"/>
    </location>
</feature>
<dbReference type="InterPro" id="IPR032710">
    <property type="entry name" value="NTF2-like_dom_sf"/>
</dbReference>
<evidence type="ECO:0000259" key="2">
    <source>
        <dbReference type="Pfam" id="PF14534"/>
    </source>
</evidence>
<organism evidence="3">
    <name type="scientific">Ignavibacterium album</name>
    <dbReference type="NCBI Taxonomy" id="591197"/>
    <lineage>
        <taxon>Bacteria</taxon>
        <taxon>Pseudomonadati</taxon>
        <taxon>Ignavibacteriota</taxon>
        <taxon>Ignavibacteria</taxon>
        <taxon>Ignavibacteriales</taxon>
        <taxon>Ignavibacteriaceae</taxon>
        <taxon>Ignavibacterium</taxon>
    </lineage>
</organism>
<gene>
    <name evidence="3" type="ORF">ENS56_04945</name>
</gene>
<proteinExistence type="predicted"/>
<dbReference type="EMBL" id="DSVI01000005">
    <property type="protein sequence ID" value="HGT47358.1"/>
    <property type="molecule type" value="Genomic_DNA"/>
</dbReference>
<evidence type="ECO:0000256" key="1">
    <source>
        <dbReference type="SAM" id="SignalP"/>
    </source>
</evidence>
<protein>
    <submittedName>
        <fullName evidence="3">DUF4440 domain-containing protein</fullName>
    </submittedName>
</protein>
<name>A0A832D0J2_9BACT</name>
<evidence type="ECO:0000313" key="3">
    <source>
        <dbReference type="EMBL" id="HGT47358.1"/>
    </source>
</evidence>
<sequence length="164" mass="19089">MKLNLILLFMLLSATIIFSQSKEELSSQIEKLNKLYSEAMINNDTKTMMSLYTDDVVSLPSYQPMIRGIETLRALSEQIENSEWRTTSFEMKTTDLIPTDNFIIEIGNYKMNMVGPGVPDWSDEGKYITIWQKQKDGNLKIRVEMWNTDLNPFLEMQQSNQEEN</sequence>